<organism evidence="1 2">
    <name type="scientific">Aspergillus kawachii</name>
    <name type="common">White koji mold</name>
    <name type="synonym">Aspergillus awamori var. kawachi</name>
    <dbReference type="NCBI Taxonomy" id="1069201"/>
    <lineage>
        <taxon>Eukaryota</taxon>
        <taxon>Fungi</taxon>
        <taxon>Dikarya</taxon>
        <taxon>Ascomycota</taxon>
        <taxon>Pezizomycotina</taxon>
        <taxon>Eurotiomycetes</taxon>
        <taxon>Eurotiomycetidae</taxon>
        <taxon>Eurotiales</taxon>
        <taxon>Aspergillaceae</taxon>
        <taxon>Aspergillus</taxon>
        <taxon>Aspergillus subgen. Circumdati</taxon>
    </lineage>
</organism>
<dbReference type="Proteomes" id="UP000075230">
    <property type="component" value="Unassembled WGS sequence"/>
</dbReference>
<sequence>MPTISARASREKVLTLTLLLHISPAVMTLALVLSLTTARVLRGSSFLGIVRHRNL</sequence>
<accession>A0A146FQZ9</accession>
<proteinExistence type="predicted"/>
<reference evidence="2" key="2">
    <citation type="submission" date="2016-02" db="EMBL/GenBank/DDBJ databases">
        <title>Genome sequencing of Aspergillus luchuensis NBRC 4314.</title>
        <authorList>
            <person name="Yamada O."/>
        </authorList>
    </citation>
    <scope>NUCLEOTIDE SEQUENCE [LARGE SCALE GENOMIC DNA]</scope>
    <source>
        <strain evidence="2">RIB 2604</strain>
    </source>
</reference>
<comment type="caution">
    <text evidence="1">The sequence shown here is derived from an EMBL/GenBank/DDBJ whole genome shotgun (WGS) entry which is preliminary data.</text>
</comment>
<name>A0A146FQZ9_ASPKA</name>
<dbReference type="AlphaFoldDB" id="A0A146FQZ9"/>
<evidence type="ECO:0000313" key="1">
    <source>
        <dbReference type="EMBL" id="GAT28125.1"/>
    </source>
</evidence>
<protein>
    <submittedName>
        <fullName evidence="1">Unnamed protein product</fullName>
    </submittedName>
</protein>
<evidence type="ECO:0000313" key="2">
    <source>
        <dbReference type="Proteomes" id="UP000075230"/>
    </source>
</evidence>
<gene>
    <name evidence="1" type="ORF">RIB2604_02502000</name>
</gene>
<reference evidence="1 2" key="1">
    <citation type="journal article" date="2016" name="DNA Res.">
        <title>Genome sequence of Aspergillus luchuensis NBRC 4314.</title>
        <authorList>
            <person name="Yamada O."/>
            <person name="Machida M."/>
            <person name="Hosoyama A."/>
            <person name="Goto M."/>
            <person name="Takahashi T."/>
            <person name="Futagami T."/>
            <person name="Yamagata Y."/>
            <person name="Takeuchi M."/>
            <person name="Kobayashi T."/>
            <person name="Koike H."/>
            <person name="Abe K."/>
            <person name="Asai K."/>
            <person name="Arita M."/>
            <person name="Fujita N."/>
            <person name="Fukuda K."/>
            <person name="Higa K."/>
            <person name="Horikawa H."/>
            <person name="Ishikawa T."/>
            <person name="Jinno K."/>
            <person name="Kato Y."/>
            <person name="Kirimura K."/>
            <person name="Mizutani O."/>
            <person name="Nakasone K."/>
            <person name="Sano M."/>
            <person name="Shiraishi Y."/>
            <person name="Tsukahara M."/>
            <person name="Gomi K."/>
        </authorList>
    </citation>
    <scope>NUCLEOTIDE SEQUENCE [LARGE SCALE GENOMIC DNA]</scope>
    <source>
        <strain evidence="1 2">RIB 2604</strain>
    </source>
</reference>
<dbReference type="EMBL" id="BCWF01000024">
    <property type="protein sequence ID" value="GAT28125.1"/>
    <property type="molecule type" value="Genomic_DNA"/>
</dbReference>